<dbReference type="PANTHER" id="PTHR33920">
    <property type="entry name" value="THIONIN-2.1-RELATED"/>
    <property type="match status" value="1"/>
</dbReference>
<feature type="chain" id="PRO_5004161995" evidence="6">
    <location>
        <begin position="19"/>
        <end position="140"/>
    </location>
</feature>
<dbReference type="EMBL" id="DQ981482">
    <property type="protein sequence ID" value="ABJ15789.1"/>
    <property type="molecule type" value="mRNA"/>
</dbReference>
<proteinExistence type="evidence at transcript level"/>
<evidence type="ECO:0000256" key="2">
    <source>
        <dbReference type="ARBA" id="ARBA00022525"/>
    </source>
</evidence>
<sequence length="140" mass="14626">MEGKTVILSVLLLSLVMAQFQVEAKSCCQTTTARNIYNSCRLAGGSRERCASLSGCKHVTGNTCSPGWEKFNAILQGDGDGVAEYCKLGCVSSVCGAMTFLQNSDPAKIVNGAVEECTNACSAFCIKGSIVAPELAQSTV</sequence>
<keyword evidence="5" id="KW-1015">Disulfide bond</keyword>
<dbReference type="Pfam" id="PF00321">
    <property type="entry name" value="Thionin"/>
    <property type="match status" value="1"/>
</dbReference>
<evidence type="ECO:0000313" key="7">
    <source>
        <dbReference type="EMBL" id="ABJ15789.1"/>
    </source>
</evidence>
<reference evidence="7" key="1">
    <citation type="submission" date="2006-08" db="EMBL/GenBank/DDBJ databases">
        <title>Gene Cloning and Sequence Analysis of Thionins from Polygonum sibiricum.</title>
        <authorList>
            <person name="Liu C.C."/>
            <person name="Liu G.J."/>
            <person name="Liu G.F."/>
        </authorList>
    </citation>
    <scope>NUCLEOTIDE SEQUENCE</scope>
    <source>
        <tissue evidence="7">Underground stem</tissue>
    </source>
</reference>
<comment type="subcellular location">
    <subcellularLocation>
        <location evidence="1">Secreted</location>
    </subcellularLocation>
</comment>
<evidence type="ECO:0000256" key="1">
    <source>
        <dbReference type="ARBA" id="ARBA00004613"/>
    </source>
</evidence>
<keyword evidence="6" id="KW-0732">Signal</keyword>
<dbReference type="GO" id="GO:0005576">
    <property type="term" value="C:extracellular region"/>
    <property type="evidence" value="ECO:0007669"/>
    <property type="project" value="UniProtKB-SubCell"/>
</dbReference>
<feature type="signal peptide" evidence="6">
    <location>
        <begin position="1"/>
        <end position="18"/>
    </location>
</feature>
<evidence type="ECO:0000256" key="6">
    <source>
        <dbReference type="SAM" id="SignalP"/>
    </source>
</evidence>
<keyword evidence="2" id="KW-0964">Secreted</keyword>
<protein>
    <submittedName>
        <fullName evidence="7">Putative thionin</fullName>
    </submittedName>
</protein>
<accession>Q002B9</accession>
<dbReference type="PANTHER" id="PTHR33920:SF2">
    <property type="entry name" value="THIONIN-2.1-RELATED"/>
    <property type="match status" value="1"/>
</dbReference>
<organism evidence="7">
    <name type="scientific">Knorringia sibirica</name>
    <dbReference type="NCBI Taxonomy" id="328376"/>
    <lineage>
        <taxon>Eukaryota</taxon>
        <taxon>Viridiplantae</taxon>
        <taxon>Streptophyta</taxon>
        <taxon>Embryophyta</taxon>
        <taxon>Tracheophyta</taxon>
        <taxon>Spermatophyta</taxon>
        <taxon>Magnoliopsida</taxon>
        <taxon>eudicotyledons</taxon>
        <taxon>Gunneridae</taxon>
        <taxon>Pentapetalae</taxon>
        <taxon>Caryophyllales</taxon>
        <taxon>Polygonaceae</taxon>
        <taxon>Polygonoideae</taxon>
        <taxon>Polygoneae</taxon>
        <taxon>Knorringia</taxon>
    </lineage>
</organism>
<dbReference type="FunFam" id="3.30.1350.10:FF:000001">
    <property type="entry name" value="Hellethionin-D"/>
    <property type="match status" value="1"/>
</dbReference>
<dbReference type="InterPro" id="IPR001010">
    <property type="entry name" value="Thionin"/>
</dbReference>
<gene>
    <name evidence="7" type="primary">THI</name>
</gene>
<dbReference type="GO" id="GO:0006952">
    <property type="term" value="P:defense response"/>
    <property type="evidence" value="ECO:0007669"/>
    <property type="project" value="UniProtKB-KW"/>
</dbReference>
<dbReference type="AlphaFoldDB" id="Q002B9"/>
<dbReference type="SUPFAM" id="SSF57429">
    <property type="entry name" value="Crambin-like"/>
    <property type="match status" value="1"/>
</dbReference>
<dbReference type="GO" id="GO:0090729">
    <property type="term" value="F:toxin activity"/>
    <property type="evidence" value="ECO:0007669"/>
    <property type="project" value="UniProtKB-KW"/>
</dbReference>
<dbReference type="InterPro" id="IPR036391">
    <property type="entry name" value="Thionin-like_sf"/>
</dbReference>
<dbReference type="PROSITE" id="PS00271">
    <property type="entry name" value="THIONIN"/>
    <property type="match status" value="1"/>
</dbReference>
<dbReference type="PRINTS" id="PR00287">
    <property type="entry name" value="THIONIN"/>
</dbReference>
<name>Q002B9_9CARY</name>
<evidence type="ECO:0000256" key="3">
    <source>
        <dbReference type="ARBA" id="ARBA00022656"/>
    </source>
</evidence>
<keyword evidence="3" id="KW-0800">Toxin</keyword>
<evidence type="ECO:0000256" key="5">
    <source>
        <dbReference type="ARBA" id="ARBA00023157"/>
    </source>
</evidence>
<dbReference type="Gene3D" id="3.30.1350.10">
    <property type="entry name" value="Thionin-like"/>
    <property type="match status" value="1"/>
</dbReference>
<keyword evidence="4" id="KW-0611">Plant defense</keyword>
<evidence type="ECO:0000256" key="4">
    <source>
        <dbReference type="ARBA" id="ARBA00022821"/>
    </source>
</evidence>